<evidence type="ECO:0000256" key="1">
    <source>
        <dbReference type="SAM" id="MobiDB-lite"/>
    </source>
</evidence>
<evidence type="ECO:0000313" key="2">
    <source>
        <dbReference type="EMBL" id="OSX80421.1"/>
    </source>
</evidence>
<dbReference type="Proteomes" id="UP000218209">
    <property type="component" value="Unassembled WGS sequence"/>
</dbReference>
<dbReference type="AlphaFoldDB" id="A0A1X6PHU1"/>
<feature type="region of interest" description="Disordered" evidence="1">
    <location>
        <begin position="198"/>
        <end position="329"/>
    </location>
</feature>
<evidence type="ECO:0000313" key="3">
    <source>
        <dbReference type="Proteomes" id="UP000218209"/>
    </source>
</evidence>
<protein>
    <submittedName>
        <fullName evidence="2">Uncharacterized protein</fullName>
    </submittedName>
</protein>
<accession>A0A1X6PHU1</accession>
<feature type="compositionally biased region" description="Pro residues" evidence="1">
    <location>
        <begin position="232"/>
        <end position="275"/>
    </location>
</feature>
<name>A0A1X6PHU1_PORUM</name>
<sequence>MANAAAARRETLPLQRAAARISTFPPRAAARVGVGGGDAPPQTFDAARRRRRAAAVANGACRRRQRRCARVVACRPVHGGAGRRGARGAGAVSSAPHGGFCPGAVYSGSRVDAGGGGGAGGAGHRHACRRLRPCRRWCEGGRRCRHCCLHDPTTAGFLPHAAGRGVPPAAAAVADGSLGERGASASVRCAAAVAVVAARPPARRRRASRGGRQQWWPRKAARPPGGQSPSGRVPPPRPLFLPLLPLPPPPPPPLPPSPPQPSPTPPSFLPWPPWRQRPSPASAQEAPDGFRRRRHRRGADEPPAAGRGGATACGAPPPTAWGPAGVGGRPPCGPPPAALVPASGRPASDGVVGPPFHVCACERLLAFRRVAAGAAASRTHHPPGSDGRYAGTAPQVRARSTRSCATPDANGPVLAEPT</sequence>
<proteinExistence type="predicted"/>
<keyword evidence="3" id="KW-1185">Reference proteome</keyword>
<organism evidence="2 3">
    <name type="scientific">Porphyra umbilicalis</name>
    <name type="common">Purple laver</name>
    <name type="synonym">Red alga</name>
    <dbReference type="NCBI Taxonomy" id="2786"/>
    <lineage>
        <taxon>Eukaryota</taxon>
        <taxon>Rhodophyta</taxon>
        <taxon>Bangiophyceae</taxon>
        <taxon>Bangiales</taxon>
        <taxon>Bangiaceae</taxon>
        <taxon>Porphyra</taxon>
    </lineage>
</organism>
<dbReference type="EMBL" id="KV918775">
    <property type="protein sequence ID" value="OSX80421.1"/>
    <property type="molecule type" value="Genomic_DNA"/>
</dbReference>
<feature type="region of interest" description="Disordered" evidence="1">
    <location>
        <begin position="372"/>
        <end position="418"/>
    </location>
</feature>
<reference evidence="2 3" key="1">
    <citation type="submission" date="2017-03" db="EMBL/GenBank/DDBJ databases">
        <title>WGS assembly of Porphyra umbilicalis.</title>
        <authorList>
            <person name="Brawley S.H."/>
            <person name="Blouin N.A."/>
            <person name="Ficko-Blean E."/>
            <person name="Wheeler G.L."/>
            <person name="Lohr M."/>
            <person name="Goodson H.V."/>
            <person name="Jenkins J.W."/>
            <person name="Blaby-Haas C.E."/>
            <person name="Helliwell K.E."/>
            <person name="Chan C."/>
            <person name="Marriage T."/>
            <person name="Bhattacharya D."/>
            <person name="Klein A.S."/>
            <person name="Badis Y."/>
            <person name="Brodie J."/>
            <person name="Cao Y."/>
            <person name="Collen J."/>
            <person name="Dittami S.M."/>
            <person name="Gachon C.M."/>
            <person name="Green B.R."/>
            <person name="Karpowicz S."/>
            <person name="Kim J.W."/>
            <person name="Kudahl U."/>
            <person name="Lin S."/>
            <person name="Michel G."/>
            <person name="Mittag M."/>
            <person name="Olson B.J."/>
            <person name="Pangilinan J."/>
            <person name="Peng Y."/>
            <person name="Qiu H."/>
            <person name="Shu S."/>
            <person name="Singer J.T."/>
            <person name="Smith A.G."/>
            <person name="Sprecher B.N."/>
            <person name="Wagner V."/>
            <person name="Wang W."/>
            <person name="Wang Z.-Y."/>
            <person name="Yan J."/>
            <person name="Yarish C."/>
            <person name="Zoeuner-Riek S."/>
            <person name="Zhuang Y."/>
            <person name="Zou Y."/>
            <person name="Lindquist E.A."/>
            <person name="Grimwood J."/>
            <person name="Barry K."/>
            <person name="Rokhsar D.S."/>
            <person name="Schmutz J."/>
            <person name="Stiller J.W."/>
            <person name="Grossman A.R."/>
            <person name="Prochnik S.E."/>
        </authorList>
    </citation>
    <scope>NUCLEOTIDE SEQUENCE [LARGE SCALE GENOMIC DNA]</scope>
    <source>
        <strain evidence="2">4086291</strain>
    </source>
</reference>
<gene>
    <name evidence="2" type="ORF">BU14_0052s0037</name>
</gene>